<dbReference type="RefSeq" id="WP_055343301.1">
    <property type="nucleotide sequence ID" value="NZ_CDNI01000001.1"/>
</dbReference>
<gene>
    <name evidence="6" type="primary">rpsA</name>
    <name evidence="6" type="ORF">R28058_33201</name>
</gene>
<proteinExistence type="inferred from homology"/>
<sequence length="409" mass="46902">MDNNQTMEELLAQQEKEMGSLKIGQIVTGKITKVLYDEIRVELNYGFDGIILKSELVLDKNQEIKDKYEVGKEISGEITKVQRKDGIIYLSVKKAVVEENRKELKEALDNHTILTVHVERSIEKGLFANYKTETVFIPISQIDVKFVNNTAAYIGRDLEVYMIEMDLRRNRIVASHREVAQERLDIQRAEERARIKAEKEAHRAKVKKAKEDLFNSLEIGQKRTGKVSKIMSYGAFIDLGGIEGLAHINELAWHRVDSVEDVVKEGQEVDVYVIKIDKENKKVGLAIKDINNDPWNEVRENMQVGDIVKVKVLKLIEKGAFVEVKLGVEAFLPISELSEERVMKVSHVVNIDDEIEVMIIDIKNKEKRMVVSLKEANKEPEEDYSEFLETEESLGSLGELFKEKFKDLK</sequence>
<dbReference type="InterPro" id="IPR003029">
    <property type="entry name" value="S1_domain"/>
</dbReference>
<organism evidence="6 7">
    <name type="scientific">Paraclostridium sordellii</name>
    <name type="common">Clostridium sordellii</name>
    <dbReference type="NCBI Taxonomy" id="1505"/>
    <lineage>
        <taxon>Bacteria</taxon>
        <taxon>Bacillati</taxon>
        <taxon>Bacillota</taxon>
        <taxon>Clostridia</taxon>
        <taxon>Peptostreptococcales</taxon>
        <taxon>Peptostreptococcaceae</taxon>
        <taxon>Paraclostridium</taxon>
    </lineage>
</organism>
<dbReference type="GO" id="GO:0005840">
    <property type="term" value="C:ribosome"/>
    <property type="evidence" value="ECO:0007669"/>
    <property type="project" value="UniProtKB-KW"/>
</dbReference>
<dbReference type="InterPro" id="IPR050437">
    <property type="entry name" value="Ribos_protein_bS1-like"/>
</dbReference>
<dbReference type="OrthoDB" id="9804077at2"/>
<feature type="domain" description="S1 motif" evidence="5">
    <location>
        <begin position="220"/>
        <end position="288"/>
    </location>
</feature>
<name>A0A0C7LJM1_PARSO</name>
<keyword evidence="2 6" id="KW-0689">Ribosomal protein</keyword>
<dbReference type="InterPro" id="IPR012340">
    <property type="entry name" value="NA-bd_OB-fold"/>
</dbReference>
<dbReference type="GO" id="GO:0003729">
    <property type="term" value="F:mRNA binding"/>
    <property type="evidence" value="ECO:0007669"/>
    <property type="project" value="TreeGrafter"/>
</dbReference>
<feature type="domain" description="S1 motif" evidence="5">
    <location>
        <begin position="305"/>
        <end position="374"/>
    </location>
</feature>
<evidence type="ECO:0000256" key="4">
    <source>
        <dbReference type="SAM" id="Coils"/>
    </source>
</evidence>
<dbReference type="SUPFAM" id="SSF50249">
    <property type="entry name" value="Nucleic acid-binding proteins"/>
    <property type="match status" value="4"/>
</dbReference>
<evidence type="ECO:0000256" key="2">
    <source>
        <dbReference type="ARBA" id="ARBA00022980"/>
    </source>
</evidence>
<dbReference type="AlphaFoldDB" id="A0A0C7LJM1"/>
<evidence type="ECO:0000256" key="1">
    <source>
        <dbReference type="ARBA" id="ARBA00006767"/>
    </source>
</evidence>
<dbReference type="Proteomes" id="UP000049127">
    <property type="component" value="Unassembled WGS sequence"/>
</dbReference>
<dbReference type="PANTHER" id="PTHR10724:SF7">
    <property type="entry name" value="SMALL RIBOSOMAL SUBUNIT PROTEIN BS1C"/>
    <property type="match status" value="1"/>
</dbReference>
<accession>A0A0C7LJM1</accession>
<feature type="domain" description="S1 motif" evidence="5">
    <location>
        <begin position="111"/>
        <end position="177"/>
    </location>
</feature>
<evidence type="ECO:0000313" key="6">
    <source>
        <dbReference type="EMBL" id="CEP41954.1"/>
    </source>
</evidence>
<feature type="coiled-coil region" evidence="4">
    <location>
        <begin position="172"/>
        <end position="212"/>
    </location>
</feature>
<dbReference type="Pfam" id="PF00575">
    <property type="entry name" value="S1"/>
    <property type="match status" value="3"/>
</dbReference>
<feature type="domain" description="S1 motif" evidence="5">
    <location>
        <begin position="24"/>
        <end position="93"/>
    </location>
</feature>
<dbReference type="PANTHER" id="PTHR10724">
    <property type="entry name" value="30S RIBOSOMAL PROTEIN S1"/>
    <property type="match status" value="1"/>
</dbReference>
<keyword evidence="3" id="KW-0687">Ribonucleoprotein</keyword>
<dbReference type="SMART" id="SM00316">
    <property type="entry name" value="S1"/>
    <property type="match status" value="4"/>
</dbReference>
<evidence type="ECO:0000256" key="3">
    <source>
        <dbReference type="ARBA" id="ARBA00023274"/>
    </source>
</evidence>
<dbReference type="EMBL" id="CEKZ01000028">
    <property type="protein sequence ID" value="CEP41954.1"/>
    <property type="molecule type" value="Genomic_DNA"/>
</dbReference>
<keyword evidence="4" id="KW-0175">Coiled coil</keyword>
<dbReference type="Gene3D" id="2.40.50.140">
    <property type="entry name" value="Nucleic acid-binding proteins"/>
    <property type="match status" value="3"/>
</dbReference>
<dbReference type="GO" id="GO:0003735">
    <property type="term" value="F:structural constituent of ribosome"/>
    <property type="evidence" value="ECO:0007669"/>
    <property type="project" value="TreeGrafter"/>
</dbReference>
<dbReference type="CDD" id="cd05688">
    <property type="entry name" value="S1_RPS1_repeat_ec3"/>
    <property type="match status" value="1"/>
</dbReference>
<reference evidence="6 7" key="1">
    <citation type="submission" date="2015-01" db="EMBL/GenBank/DDBJ databases">
        <authorList>
            <person name="Aslett A.Martin."/>
            <person name="De Silva Nishadi"/>
        </authorList>
    </citation>
    <scope>NUCLEOTIDE SEQUENCE [LARGE SCALE GENOMIC DNA]</scope>
    <source>
        <strain evidence="6 7">R28058</strain>
    </source>
</reference>
<protein>
    <submittedName>
        <fullName evidence="6">30S ribosomal protein S1</fullName>
    </submittedName>
</protein>
<dbReference type="PROSITE" id="PS50126">
    <property type="entry name" value="S1"/>
    <property type="match status" value="4"/>
</dbReference>
<dbReference type="CDD" id="cd04465">
    <property type="entry name" value="S1_RPS1_repeat_ec2_hs2"/>
    <property type="match status" value="1"/>
</dbReference>
<evidence type="ECO:0000313" key="7">
    <source>
        <dbReference type="Proteomes" id="UP000049127"/>
    </source>
</evidence>
<comment type="similarity">
    <text evidence="1">Belongs to the bacterial ribosomal protein bS1 family.</text>
</comment>
<evidence type="ECO:0000259" key="5">
    <source>
        <dbReference type="PROSITE" id="PS50126"/>
    </source>
</evidence>
<dbReference type="GO" id="GO:0006412">
    <property type="term" value="P:translation"/>
    <property type="evidence" value="ECO:0007669"/>
    <property type="project" value="TreeGrafter"/>
</dbReference>